<dbReference type="InterPro" id="IPR013325">
    <property type="entry name" value="RNA_pol_sigma_r2"/>
</dbReference>
<feature type="domain" description="RNA polymerase sigma factor 70 region 4 type 2" evidence="7">
    <location>
        <begin position="120"/>
        <end position="170"/>
    </location>
</feature>
<keyword evidence="9" id="KW-1185">Reference proteome</keyword>
<dbReference type="NCBIfam" id="TIGR02937">
    <property type="entry name" value="sigma70-ECF"/>
    <property type="match status" value="1"/>
</dbReference>
<dbReference type="Gene3D" id="1.10.1740.10">
    <property type="match status" value="1"/>
</dbReference>
<sequence length="194" mass="22412">MKEETIVQKLKNGDMQILRLVYELFYKSVYQAAFFITSDPSLAEDAVHEVFFKLPSRIEQLEDPSKLEAWLCRMASNTARDIIRRHSRSGLFAGARDVCPDNQAGSPETTLLANEDKTTIKQYIERLQPDYKIVIYFKYYQDLKIEEISKILGIPLGTVKSRLIRARAELRKIIETENLNRQNVSSLPDRKGVK</sequence>
<name>A0A4Y7RFE7_9FIRM</name>
<dbReference type="RefSeq" id="WP_190239547.1">
    <property type="nucleotide sequence ID" value="NZ_QFGA01000001.1"/>
</dbReference>
<evidence type="ECO:0000313" key="9">
    <source>
        <dbReference type="Proteomes" id="UP000298324"/>
    </source>
</evidence>
<evidence type="ECO:0000256" key="3">
    <source>
        <dbReference type="ARBA" id="ARBA00023082"/>
    </source>
</evidence>
<dbReference type="SUPFAM" id="SSF88946">
    <property type="entry name" value="Sigma2 domain of RNA polymerase sigma factors"/>
    <property type="match status" value="1"/>
</dbReference>
<evidence type="ECO:0000256" key="2">
    <source>
        <dbReference type="ARBA" id="ARBA00023015"/>
    </source>
</evidence>
<evidence type="ECO:0000259" key="6">
    <source>
        <dbReference type="Pfam" id="PF04542"/>
    </source>
</evidence>
<reference evidence="8 9" key="1">
    <citation type="journal article" date="2018" name="Environ. Microbiol.">
        <title>Novel energy conservation strategies and behaviour of Pelotomaculum schinkii driving syntrophic propionate catabolism.</title>
        <authorList>
            <person name="Hidalgo-Ahumada C.A.P."/>
            <person name="Nobu M.K."/>
            <person name="Narihiro T."/>
            <person name="Tamaki H."/>
            <person name="Liu W.T."/>
            <person name="Kamagata Y."/>
            <person name="Stams A.J.M."/>
            <person name="Imachi H."/>
            <person name="Sousa D.Z."/>
        </authorList>
    </citation>
    <scope>NUCLEOTIDE SEQUENCE [LARGE SCALE GENOMIC DNA]</scope>
    <source>
        <strain evidence="8 9">HH</strain>
    </source>
</reference>
<dbReference type="Proteomes" id="UP000298324">
    <property type="component" value="Unassembled WGS sequence"/>
</dbReference>
<proteinExistence type="inferred from homology"/>
<dbReference type="GO" id="GO:0006352">
    <property type="term" value="P:DNA-templated transcription initiation"/>
    <property type="evidence" value="ECO:0007669"/>
    <property type="project" value="InterPro"/>
</dbReference>
<evidence type="ECO:0000259" key="7">
    <source>
        <dbReference type="Pfam" id="PF08281"/>
    </source>
</evidence>
<dbReference type="GO" id="GO:0016987">
    <property type="term" value="F:sigma factor activity"/>
    <property type="evidence" value="ECO:0007669"/>
    <property type="project" value="UniProtKB-KW"/>
</dbReference>
<dbReference type="InterPro" id="IPR039425">
    <property type="entry name" value="RNA_pol_sigma-70-like"/>
</dbReference>
<dbReference type="GO" id="GO:0003677">
    <property type="term" value="F:DNA binding"/>
    <property type="evidence" value="ECO:0007669"/>
    <property type="project" value="UniProtKB-KW"/>
</dbReference>
<evidence type="ECO:0000256" key="4">
    <source>
        <dbReference type="ARBA" id="ARBA00023125"/>
    </source>
</evidence>
<dbReference type="InterPro" id="IPR036388">
    <property type="entry name" value="WH-like_DNA-bd_sf"/>
</dbReference>
<dbReference type="SUPFAM" id="SSF88659">
    <property type="entry name" value="Sigma3 and sigma4 domains of RNA polymerase sigma factors"/>
    <property type="match status" value="1"/>
</dbReference>
<dbReference type="AlphaFoldDB" id="A0A4Y7RFE7"/>
<dbReference type="Pfam" id="PF08281">
    <property type="entry name" value="Sigma70_r4_2"/>
    <property type="match status" value="1"/>
</dbReference>
<dbReference type="Pfam" id="PF04542">
    <property type="entry name" value="Sigma70_r2"/>
    <property type="match status" value="1"/>
</dbReference>
<comment type="similarity">
    <text evidence="1">Belongs to the sigma-70 factor family. ECF subfamily.</text>
</comment>
<feature type="domain" description="RNA polymerase sigma-70 region 2" evidence="6">
    <location>
        <begin position="22"/>
        <end position="88"/>
    </location>
</feature>
<keyword evidence="4" id="KW-0238">DNA-binding</keyword>
<protein>
    <submittedName>
        <fullName evidence="8">ECF RNA polymerase sigma factor SigW</fullName>
    </submittedName>
</protein>
<dbReference type="InterPro" id="IPR007627">
    <property type="entry name" value="RNA_pol_sigma70_r2"/>
</dbReference>
<evidence type="ECO:0000313" key="8">
    <source>
        <dbReference type="EMBL" id="TEB07728.1"/>
    </source>
</evidence>
<dbReference type="InterPro" id="IPR013249">
    <property type="entry name" value="RNA_pol_sigma70_r4_t2"/>
</dbReference>
<dbReference type="PANTHER" id="PTHR43133:SF8">
    <property type="entry name" value="RNA POLYMERASE SIGMA FACTOR HI_1459-RELATED"/>
    <property type="match status" value="1"/>
</dbReference>
<comment type="caution">
    <text evidence="8">The sequence shown here is derived from an EMBL/GenBank/DDBJ whole genome shotgun (WGS) entry which is preliminary data.</text>
</comment>
<dbReference type="InterPro" id="IPR013324">
    <property type="entry name" value="RNA_pol_sigma_r3/r4-like"/>
</dbReference>
<keyword evidence="3" id="KW-0731">Sigma factor</keyword>
<accession>A0A4Y7RFE7</accession>
<evidence type="ECO:0000256" key="5">
    <source>
        <dbReference type="ARBA" id="ARBA00023163"/>
    </source>
</evidence>
<keyword evidence="2" id="KW-0805">Transcription regulation</keyword>
<dbReference type="Gene3D" id="1.10.10.10">
    <property type="entry name" value="Winged helix-like DNA-binding domain superfamily/Winged helix DNA-binding domain"/>
    <property type="match status" value="1"/>
</dbReference>
<organism evidence="8 9">
    <name type="scientific">Pelotomaculum schinkii</name>
    <dbReference type="NCBI Taxonomy" id="78350"/>
    <lineage>
        <taxon>Bacteria</taxon>
        <taxon>Bacillati</taxon>
        <taxon>Bacillota</taxon>
        <taxon>Clostridia</taxon>
        <taxon>Eubacteriales</taxon>
        <taxon>Desulfotomaculaceae</taxon>
        <taxon>Pelotomaculum</taxon>
    </lineage>
</organism>
<evidence type="ECO:0000256" key="1">
    <source>
        <dbReference type="ARBA" id="ARBA00010641"/>
    </source>
</evidence>
<dbReference type="InterPro" id="IPR014284">
    <property type="entry name" value="RNA_pol_sigma-70_dom"/>
</dbReference>
<dbReference type="PANTHER" id="PTHR43133">
    <property type="entry name" value="RNA POLYMERASE ECF-TYPE SIGMA FACTO"/>
    <property type="match status" value="1"/>
</dbReference>
<dbReference type="EMBL" id="QFGA01000001">
    <property type="protein sequence ID" value="TEB07728.1"/>
    <property type="molecule type" value="Genomic_DNA"/>
</dbReference>
<keyword evidence="5" id="KW-0804">Transcription</keyword>
<gene>
    <name evidence="8" type="primary">sigW_3</name>
    <name evidence="8" type="ORF">Psch_01283</name>
</gene>
<dbReference type="CDD" id="cd06171">
    <property type="entry name" value="Sigma70_r4"/>
    <property type="match status" value="1"/>
</dbReference>